<evidence type="ECO:0000313" key="3">
    <source>
        <dbReference type="Proteomes" id="UP001153269"/>
    </source>
</evidence>
<feature type="region of interest" description="Disordered" evidence="1">
    <location>
        <begin position="46"/>
        <end position="110"/>
    </location>
</feature>
<evidence type="ECO:0000256" key="1">
    <source>
        <dbReference type="SAM" id="MobiDB-lite"/>
    </source>
</evidence>
<gene>
    <name evidence="2" type="ORF">PLEPLA_LOCUS26865</name>
</gene>
<keyword evidence="3" id="KW-1185">Reference proteome</keyword>
<evidence type="ECO:0000313" key="2">
    <source>
        <dbReference type="EMBL" id="CAB1439015.1"/>
    </source>
</evidence>
<dbReference type="EMBL" id="CADEAL010002224">
    <property type="protein sequence ID" value="CAB1439015.1"/>
    <property type="molecule type" value="Genomic_DNA"/>
</dbReference>
<reference evidence="2" key="1">
    <citation type="submission" date="2020-03" db="EMBL/GenBank/DDBJ databases">
        <authorList>
            <person name="Weist P."/>
        </authorList>
    </citation>
    <scope>NUCLEOTIDE SEQUENCE</scope>
</reference>
<accession>A0A9N7UYD1</accession>
<proteinExistence type="predicted"/>
<sequence length="110" mass="11996">MPTVSCPPSRPPVQPPASWTEIQKHCRSDSKEVIVGVVLRESSCFTDRDTSASNPAQIWLLDPGRSPSDSQQDLVTAPRRQRGEQGGRLWTSSTQQAVGAPSVRPAHLTH</sequence>
<organism evidence="2 3">
    <name type="scientific">Pleuronectes platessa</name>
    <name type="common">European plaice</name>
    <dbReference type="NCBI Taxonomy" id="8262"/>
    <lineage>
        <taxon>Eukaryota</taxon>
        <taxon>Metazoa</taxon>
        <taxon>Chordata</taxon>
        <taxon>Craniata</taxon>
        <taxon>Vertebrata</taxon>
        <taxon>Euteleostomi</taxon>
        <taxon>Actinopterygii</taxon>
        <taxon>Neopterygii</taxon>
        <taxon>Teleostei</taxon>
        <taxon>Neoteleostei</taxon>
        <taxon>Acanthomorphata</taxon>
        <taxon>Carangaria</taxon>
        <taxon>Pleuronectiformes</taxon>
        <taxon>Pleuronectoidei</taxon>
        <taxon>Pleuronectidae</taxon>
        <taxon>Pleuronectes</taxon>
    </lineage>
</organism>
<feature type="region of interest" description="Disordered" evidence="1">
    <location>
        <begin position="1"/>
        <end position="21"/>
    </location>
</feature>
<protein>
    <submittedName>
        <fullName evidence="2">Uncharacterized protein</fullName>
    </submittedName>
</protein>
<dbReference type="Proteomes" id="UP001153269">
    <property type="component" value="Unassembled WGS sequence"/>
</dbReference>
<name>A0A9N7UYD1_PLEPL</name>
<dbReference type="AlphaFoldDB" id="A0A9N7UYD1"/>
<comment type="caution">
    <text evidence="2">The sequence shown here is derived from an EMBL/GenBank/DDBJ whole genome shotgun (WGS) entry which is preliminary data.</text>
</comment>